<reference evidence="1" key="1">
    <citation type="submission" date="2022-11" db="EMBL/GenBank/DDBJ databases">
        <title>Genome Sequence of Boeremia exigua.</title>
        <authorList>
            <person name="Buettner E."/>
        </authorList>
    </citation>
    <scope>NUCLEOTIDE SEQUENCE</scope>
    <source>
        <strain evidence="1">CU02</strain>
    </source>
</reference>
<dbReference type="Proteomes" id="UP001153331">
    <property type="component" value="Unassembled WGS sequence"/>
</dbReference>
<protein>
    <submittedName>
        <fullName evidence="1">Uncharacterized protein</fullName>
    </submittedName>
</protein>
<name>A0ACC2IBK7_9PLEO</name>
<organism evidence="1 2">
    <name type="scientific">Boeremia exigua</name>
    <dbReference type="NCBI Taxonomy" id="749465"/>
    <lineage>
        <taxon>Eukaryota</taxon>
        <taxon>Fungi</taxon>
        <taxon>Dikarya</taxon>
        <taxon>Ascomycota</taxon>
        <taxon>Pezizomycotina</taxon>
        <taxon>Dothideomycetes</taxon>
        <taxon>Pleosporomycetidae</taxon>
        <taxon>Pleosporales</taxon>
        <taxon>Pleosporineae</taxon>
        <taxon>Didymellaceae</taxon>
        <taxon>Boeremia</taxon>
    </lineage>
</organism>
<sequence length="298" mass="32507">MCCGAGDWSDCTARWQAMGGRRIKRNAGHEKVAIPATASNCRVAAVRESRYGMVTSRLLHRTAQKQFGRTLFRSRMFLVAGLPLTGRWTIVQLRKLSIFPGFVKSTRSSQGLDQSPQSFLSDLTLQLTPSRRTVSNVDYAAKEPWCTKNSSGHRQRQLQHEKQALAHCRGPRGWPSVNMPGLEMVDVACSVKRIGSSCGNGGRLACHDCKGRPNGSAAGPVGPGTVDMTGRLRCTLTSTTPKPRSTQSKKVGLGAQWRDADSDGIDQRHRCAGLRLQPGTEHPIRPGRRPNKASGSVH</sequence>
<gene>
    <name evidence="1" type="ORF">OPT61_g5129</name>
</gene>
<dbReference type="EMBL" id="JAPHNI010000318">
    <property type="protein sequence ID" value="KAJ8112528.1"/>
    <property type="molecule type" value="Genomic_DNA"/>
</dbReference>
<keyword evidence="2" id="KW-1185">Reference proteome</keyword>
<evidence type="ECO:0000313" key="1">
    <source>
        <dbReference type="EMBL" id="KAJ8112528.1"/>
    </source>
</evidence>
<proteinExistence type="predicted"/>
<accession>A0ACC2IBK7</accession>
<comment type="caution">
    <text evidence="1">The sequence shown here is derived from an EMBL/GenBank/DDBJ whole genome shotgun (WGS) entry which is preliminary data.</text>
</comment>
<evidence type="ECO:0000313" key="2">
    <source>
        <dbReference type="Proteomes" id="UP001153331"/>
    </source>
</evidence>